<sequence>MMGRLGGRGGDGVLLVVVARGGATVGSMGSHDPLEAMEITLEVPWSCWCNPLELLVRPLGAAHHVFDEMSERRKRLRLQVEEEGRARARRKRLRLQGK</sequence>
<dbReference type="EMBL" id="RDQH01000337">
    <property type="protein sequence ID" value="RXH84689.1"/>
    <property type="molecule type" value="Genomic_DNA"/>
</dbReference>
<organism evidence="1 2">
    <name type="scientific">Malus domestica</name>
    <name type="common">Apple</name>
    <name type="synonym">Pyrus malus</name>
    <dbReference type="NCBI Taxonomy" id="3750"/>
    <lineage>
        <taxon>Eukaryota</taxon>
        <taxon>Viridiplantae</taxon>
        <taxon>Streptophyta</taxon>
        <taxon>Embryophyta</taxon>
        <taxon>Tracheophyta</taxon>
        <taxon>Spermatophyta</taxon>
        <taxon>Magnoliopsida</taxon>
        <taxon>eudicotyledons</taxon>
        <taxon>Gunneridae</taxon>
        <taxon>Pentapetalae</taxon>
        <taxon>rosids</taxon>
        <taxon>fabids</taxon>
        <taxon>Rosales</taxon>
        <taxon>Rosaceae</taxon>
        <taxon>Amygdaloideae</taxon>
        <taxon>Maleae</taxon>
        <taxon>Malus</taxon>
    </lineage>
</organism>
<name>A0A498ING2_MALDO</name>
<proteinExistence type="predicted"/>
<dbReference type="AlphaFoldDB" id="A0A498ING2"/>
<accession>A0A498ING2</accession>
<keyword evidence="2" id="KW-1185">Reference proteome</keyword>
<dbReference type="Proteomes" id="UP000290289">
    <property type="component" value="Chromosome 11"/>
</dbReference>
<evidence type="ECO:0000313" key="1">
    <source>
        <dbReference type="EMBL" id="RXH84689.1"/>
    </source>
</evidence>
<comment type="caution">
    <text evidence="1">The sequence shown here is derived from an EMBL/GenBank/DDBJ whole genome shotgun (WGS) entry which is preliminary data.</text>
</comment>
<reference evidence="1 2" key="1">
    <citation type="submission" date="2018-10" db="EMBL/GenBank/DDBJ databases">
        <title>A high-quality apple genome assembly.</title>
        <authorList>
            <person name="Hu J."/>
        </authorList>
    </citation>
    <scope>NUCLEOTIDE SEQUENCE [LARGE SCALE GENOMIC DNA]</scope>
    <source>
        <strain evidence="2">cv. HFTH1</strain>
        <tissue evidence="1">Young leaf</tissue>
    </source>
</reference>
<evidence type="ECO:0000313" key="2">
    <source>
        <dbReference type="Proteomes" id="UP000290289"/>
    </source>
</evidence>
<protein>
    <submittedName>
        <fullName evidence="1">Uncharacterized protein</fullName>
    </submittedName>
</protein>
<gene>
    <name evidence="1" type="ORF">DVH24_032973</name>
</gene>